<dbReference type="PANTHER" id="PTHR43153">
    <property type="entry name" value="ELECTRON TRANSFER FLAVOPROTEIN ALPHA"/>
    <property type="match status" value="1"/>
</dbReference>
<evidence type="ECO:0000313" key="7">
    <source>
        <dbReference type="EMBL" id="PFG20265.1"/>
    </source>
</evidence>
<reference evidence="7 8" key="1">
    <citation type="submission" date="2017-10" db="EMBL/GenBank/DDBJ databases">
        <title>Sequencing the genomes of 1000 actinobacteria strains.</title>
        <authorList>
            <person name="Klenk H.-P."/>
        </authorList>
    </citation>
    <scope>NUCLEOTIDE SEQUENCE [LARGE SCALE GENOMIC DNA]</scope>
    <source>
        <strain evidence="7 8">DSM 21801</strain>
    </source>
</reference>
<dbReference type="OrthoDB" id="9770286at2"/>
<dbReference type="SUPFAM" id="SSF52402">
    <property type="entry name" value="Adenine nucleotide alpha hydrolases-like"/>
    <property type="match status" value="1"/>
</dbReference>
<dbReference type="InterPro" id="IPR014730">
    <property type="entry name" value="ETF_a/b_N"/>
</dbReference>
<organism evidence="7 8">
    <name type="scientific">Serinibacter salmoneus</name>
    <dbReference type="NCBI Taxonomy" id="556530"/>
    <lineage>
        <taxon>Bacteria</taxon>
        <taxon>Bacillati</taxon>
        <taxon>Actinomycetota</taxon>
        <taxon>Actinomycetes</taxon>
        <taxon>Micrococcales</taxon>
        <taxon>Beutenbergiaceae</taxon>
        <taxon>Serinibacter</taxon>
    </lineage>
</organism>
<dbReference type="InterPro" id="IPR029035">
    <property type="entry name" value="DHS-like_NAD/FAD-binding_dom"/>
</dbReference>
<comment type="cofactor">
    <cofactor evidence="1">
        <name>FAD</name>
        <dbReference type="ChEBI" id="CHEBI:57692"/>
    </cofactor>
</comment>
<dbReference type="Pfam" id="PF00766">
    <property type="entry name" value="ETF_alpha"/>
    <property type="match status" value="1"/>
</dbReference>
<dbReference type="SUPFAM" id="SSF52467">
    <property type="entry name" value="DHS-like NAD/FAD-binding domain"/>
    <property type="match status" value="1"/>
</dbReference>
<evidence type="ECO:0000259" key="6">
    <source>
        <dbReference type="Pfam" id="PF01012"/>
    </source>
</evidence>
<dbReference type="GO" id="GO:0033539">
    <property type="term" value="P:fatty acid beta-oxidation using acyl-CoA dehydrogenase"/>
    <property type="evidence" value="ECO:0007669"/>
    <property type="project" value="TreeGrafter"/>
</dbReference>
<dbReference type="InterPro" id="IPR014731">
    <property type="entry name" value="ETF_asu_C"/>
</dbReference>
<dbReference type="PANTHER" id="PTHR43153:SF1">
    <property type="entry name" value="ELECTRON TRANSFER FLAVOPROTEIN SUBUNIT ALPHA, MITOCHONDRIAL"/>
    <property type="match status" value="1"/>
</dbReference>
<gene>
    <name evidence="7" type="ORF">ATL40_1862</name>
</gene>
<comment type="similarity">
    <text evidence="2">Belongs to the ETF alpha-subunit/FixB family.</text>
</comment>
<dbReference type="InterPro" id="IPR014729">
    <property type="entry name" value="Rossmann-like_a/b/a_fold"/>
</dbReference>
<proteinExistence type="inferred from homology"/>
<dbReference type="Pfam" id="PF01012">
    <property type="entry name" value="ETF"/>
    <property type="match status" value="1"/>
</dbReference>
<dbReference type="Proteomes" id="UP000224915">
    <property type="component" value="Unassembled WGS sequence"/>
</dbReference>
<evidence type="ECO:0000313" key="8">
    <source>
        <dbReference type="Proteomes" id="UP000224915"/>
    </source>
</evidence>
<evidence type="ECO:0000256" key="1">
    <source>
        <dbReference type="ARBA" id="ARBA00001974"/>
    </source>
</evidence>
<keyword evidence="8" id="KW-1185">Reference proteome</keyword>
<accession>A0A2A9D1Y2</accession>
<comment type="function">
    <text evidence="4">The electron transfer flavoprotein serves as a specific electron acceptor for other dehydrogenases. It transfers the electrons to the main respiratory chain via ETF-ubiquinone oxidoreductase (ETF dehydrogenase).</text>
</comment>
<dbReference type="AlphaFoldDB" id="A0A2A9D1Y2"/>
<protein>
    <submittedName>
        <fullName evidence="7">Electron transfer flavoprotein alpha subunit apoprotein</fullName>
    </submittedName>
</protein>
<evidence type="ECO:0000256" key="3">
    <source>
        <dbReference type="ARBA" id="ARBA00011355"/>
    </source>
</evidence>
<dbReference type="GO" id="GO:0050660">
    <property type="term" value="F:flavin adenine dinucleotide binding"/>
    <property type="evidence" value="ECO:0007669"/>
    <property type="project" value="InterPro"/>
</dbReference>
<feature type="domain" description="Electron transfer flavoprotein alpha subunit C-terminal" evidence="5">
    <location>
        <begin position="166"/>
        <end position="243"/>
    </location>
</feature>
<sequence>MSAQRVVVISVGPYTPDDALAGLETMAAGIGAVHTVRVPAGSSAQKAAAMVAAVRKVGADTLILASTLIAKEVAALAAHALGAGLLIDVHTLHAEGESLVAEKRELGGTWDATCAVTGPAVVLGKPLTTPGAQPLSEPTLLELGEGDGVEVLEVTAHDGAAAGPALGEAAVVVAGGRGLEGDLTPVRDLADALGGAVGATRDIVEEGWIGHETMVGQTGTMIEPRLYIGAGLSGAPHHRLGMQAAEVIVAINTDPEAPIMEIADLAVVGDAADVLTEAARLVRERRGTAG</sequence>
<evidence type="ECO:0000259" key="5">
    <source>
        <dbReference type="Pfam" id="PF00766"/>
    </source>
</evidence>
<comment type="subunit">
    <text evidence="3">Heterodimer of an alpha and a beta subunit.</text>
</comment>
<dbReference type="InterPro" id="IPR001308">
    <property type="entry name" value="ETF_a/FixB"/>
</dbReference>
<dbReference type="RefSeq" id="WP_098469275.1">
    <property type="nucleotide sequence ID" value="NZ_PDJD01000001.1"/>
</dbReference>
<dbReference type="Gene3D" id="3.40.50.620">
    <property type="entry name" value="HUPs"/>
    <property type="match status" value="1"/>
</dbReference>
<evidence type="ECO:0000256" key="2">
    <source>
        <dbReference type="ARBA" id="ARBA00005817"/>
    </source>
</evidence>
<feature type="domain" description="Electron transfer flavoprotein alpha/beta-subunit N-terminal" evidence="6">
    <location>
        <begin position="4"/>
        <end position="122"/>
    </location>
</feature>
<dbReference type="Gene3D" id="3.40.50.1220">
    <property type="entry name" value="TPP-binding domain"/>
    <property type="match status" value="1"/>
</dbReference>
<dbReference type="EMBL" id="PDJD01000001">
    <property type="protein sequence ID" value="PFG20265.1"/>
    <property type="molecule type" value="Genomic_DNA"/>
</dbReference>
<dbReference type="GO" id="GO:0009055">
    <property type="term" value="F:electron transfer activity"/>
    <property type="evidence" value="ECO:0007669"/>
    <property type="project" value="InterPro"/>
</dbReference>
<name>A0A2A9D1Y2_9MICO</name>
<comment type="caution">
    <text evidence="7">The sequence shown here is derived from an EMBL/GenBank/DDBJ whole genome shotgun (WGS) entry which is preliminary data.</text>
</comment>
<evidence type="ECO:0000256" key="4">
    <source>
        <dbReference type="ARBA" id="ARBA00025649"/>
    </source>
</evidence>